<dbReference type="PANTHER" id="PTHR33258:SF1">
    <property type="entry name" value="TRANSPOSASE INSL FOR INSERTION SEQUENCE ELEMENT IS186A-RELATED"/>
    <property type="match status" value="1"/>
</dbReference>
<accession>A0A193LII8</accession>
<evidence type="ECO:0000259" key="3">
    <source>
        <dbReference type="Pfam" id="PF14294"/>
    </source>
</evidence>
<keyword evidence="1" id="KW-1133">Transmembrane helix</keyword>
<sequence>MAHSNTVLSQLLKLVPRHQFEALARAHHVGRRFRKTSRWSQFVALATGQLARRRSLRDIVSNLNAQSASLYHLGSGAVTRSTLARVNERQPCEFYEALFGKLYGQCRSIAPRHGFRFKNKLYSLDASTIELSLSIFPWAKFRERDGALKLHVGLDHDGGIPAFMSLTDGVDKAKGLRADQAIRLTDQKSIQESLPELHRVSYVDPESGQRYVFLTNNFALAASTIAAIYKQHWQIELFFKWIKQNLKITSFLGVSKNAVMTQVWVAMCVYLVLAYLKFLSRTTRSMQHILWLLQLNLFIRRDIVALLRGDPPSPIPISPQRNLALAR</sequence>
<dbReference type="KEGG" id="woc:BA177_14995"/>
<dbReference type="SUPFAM" id="SSF53098">
    <property type="entry name" value="Ribonuclease H-like"/>
    <property type="match status" value="1"/>
</dbReference>
<protein>
    <recommendedName>
        <fullName evidence="6">Transposase</fullName>
    </recommendedName>
</protein>
<keyword evidence="5" id="KW-1185">Reference proteome</keyword>
<dbReference type="PANTHER" id="PTHR33258">
    <property type="entry name" value="TRANSPOSASE INSL FOR INSERTION SEQUENCE ELEMENT IS186A-RELATED"/>
    <property type="match status" value="1"/>
</dbReference>
<dbReference type="STRING" id="1548547.BA177_14995"/>
<reference evidence="4 5" key="1">
    <citation type="submission" date="2016-06" db="EMBL/GenBank/DDBJ databases">
        <title>Complete genome sequence of a deep-branching marine Gamma Proteobacterium Woeseia oceani type strain XK5.</title>
        <authorList>
            <person name="Mu D."/>
            <person name="Du Z."/>
        </authorList>
    </citation>
    <scope>NUCLEOTIDE SEQUENCE [LARGE SCALE GENOMIC DNA]</scope>
    <source>
        <strain evidence="4 5">XK5</strain>
    </source>
</reference>
<dbReference type="GO" id="GO:0003677">
    <property type="term" value="F:DNA binding"/>
    <property type="evidence" value="ECO:0007669"/>
    <property type="project" value="InterPro"/>
</dbReference>
<evidence type="ECO:0000259" key="2">
    <source>
        <dbReference type="Pfam" id="PF01609"/>
    </source>
</evidence>
<dbReference type="Proteomes" id="UP000092695">
    <property type="component" value="Chromosome"/>
</dbReference>
<keyword evidence="1" id="KW-0812">Transmembrane</keyword>
<evidence type="ECO:0000313" key="4">
    <source>
        <dbReference type="EMBL" id="ANO52317.1"/>
    </source>
</evidence>
<evidence type="ECO:0000313" key="5">
    <source>
        <dbReference type="Proteomes" id="UP000092695"/>
    </source>
</evidence>
<dbReference type="Pfam" id="PF14294">
    <property type="entry name" value="DUF4372"/>
    <property type="match status" value="1"/>
</dbReference>
<feature type="transmembrane region" description="Helical" evidence="1">
    <location>
        <begin position="258"/>
        <end position="276"/>
    </location>
</feature>
<dbReference type="AlphaFoldDB" id="A0A193LII8"/>
<feature type="domain" description="Transposase IS4-like" evidence="2">
    <location>
        <begin position="178"/>
        <end position="271"/>
    </location>
</feature>
<proteinExistence type="predicted"/>
<dbReference type="InterPro" id="IPR012337">
    <property type="entry name" value="RNaseH-like_sf"/>
</dbReference>
<dbReference type="RefSeq" id="WP_068617510.1">
    <property type="nucleotide sequence ID" value="NZ_CP016268.1"/>
</dbReference>
<keyword evidence="1" id="KW-0472">Membrane</keyword>
<dbReference type="EMBL" id="CP016268">
    <property type="protein sequence ID" value="ANO52317.1"/>
    <property type="molecule type" value="Genomic_DNA"/>
</dbReference>
<dbReference type="GO" id="GO:0004803">
    <property type="term" value="F:transposase activity"/>
    <property type="evidence" value="ECO:0007669"/>
    <property type="project" value="InterPro"/>
</dbReference>
<dbReference type="InterPro" id="IPR002559">
    <property type="entry name" value="Transposase_11"/>
</dbReference>
<evidence type="ECO:0008006" key="6">
    <source>
        <dbReference type="Google" id="ProtNLM"/>
    </source>
</evidence>
<dbReference type="Pfam" id="PF01609">
    <property type="entry name" value="DDE_Tnp_1"/>
    <property type="match status" value="1"/>
</dbReference>
<gene>
    <name evidence="4" type="ORF">BA177_14995</name>
</gene>
<feature type="domain" description="DUF4372" evidence="3">
    <location>
        <begin position="3"/>
        <end position="74"/>
    </location>
</feature>
<evidence type="ECO:0000256" key="1">
    <source>
        <dbReference type="SAM" id="Phobius"/>
    </source>
</evidence>
<organism evidence="4 5">
    <name type="scientific">Woeseia oceani</name>
    <dbReference type="NCBI Taxonomy" id="1548547"/>
    <lineage>
        <taxon>Bacteria</taxon>
        <taxon>Pseudomonadati</taxon>
        <taxon>Pseudomonadota</taxon>
        <taxon>Gammaproteobacteria</taxon>
        <taxon>Woeseiales</taxon>
        <taxon>Woeseiaceae</taxon>
        <taxon>Woeseia</taxon>
    </lineage>
</organism>
<dbReference type="GO" id="GO:0006313">
    <property type="term" value="P:DNA transposition"/>
    <property type="evidence" value="ECO:0007669"/>
    <property type="project" value="InterPro"/>
</dbReference>
<dbReference type="OrthoDB" id="6112254at2"/>
<name>A0A193LII8_9GAMM</name>
<dbReference type="InterPro" id="IPR025399">
    <property type="entry name" value="DUF4372"/>
</dbReference>